<evidence type="ECO:0000256" key="2">
    <source>
        <dbReference type="ARBA" id="ARBA00022679"/>
    </source>
</evidence>
<evidence type="ECO:0000313" key="7">
    <source>
        <dbReference type="Proteomes" id="UP000177025"/>
    </source>
</evidence>
<feature type="binding site" evidence="4">
    <location>
        <position position="212"/>
    </location>
    <ligand>
        <name>substrate</name>
    </ligand>
</feature>
<protein>
    <recommendedName>
        <fullName evidence="4">Queuine tRNA-ribosyltransferase</fullName>
        <ecNumber evidence="4">2.4.2.29</ecNumber>
    </recommendedName>
    <alternativeName>
        <fullName evidence="4">Guanine insertion enzyme</fullName>
    </alternativeName>
    <alternativeName>
        <fullName evidence="4">tRNA-guanine transglycosylase</fullName>
    </alternativeName>
</protein>
<feature type="binding site" evidence="4">
    <location>
        <position position="185"/>
    </location>
    <ligand>
        <name>substrate</name>
    </ligand>
</feature>
<dbReference type="InterPro" id="IPR002616">
    <property type="entry name" value="tRNA_ribo_trans-like"/>
</dbReference>
<dbReference type="UniPathway" id="UPA00392"/>
<dbReference type="AlphaFoldDB" id="A0A1F4UB41"/>
<dbReference type="GO" id="GO:0008616">
    <property type="term" value="P:tRNA queuosine(34) biosynthetic process"/>
    <property type="evidence" value="ECO:0007669"/>
    <property type="project" value="UniProtKB-UniRule"/>
</dbReference>
<comment type="caution">
    <text evidence="6">The sequence shown here is derived from an EMBL/GenBank/DDBJ whole genome shotgun (WGS) entry which is preliminary data.</text>
</comment>
<dbReference type="EC" id="2.4.2.29" evidence="4"/>
<feature type="binding site" evidence="4">
    <location>
        <position position="331"/>
    </location>
    <ligand>
        <name>Zn(2+)</name>
        <dbReference type="ChEBI" id="CHEBI:29105"/>
    </ligand>
</feature>
<feature type="binding site" evidence="4">
    <location>
        <position position="300"/>
    </location>
    <ligand>
        <name>Zn(2+)</name>
        <dbReference type="ChEBI" id="CHEBI:29105"/>
    </ligand>
</feature>
<comment type="catalytic activity">
    <reaction evidence="4">
        <text>7-aminomethyl-7-carbaguanine + guanosine(34) in tRNA = 7-aminomethyl-7-carbaguanosine(34) in tRNA + guanine</text>
        <dbReference type="Rhea" id="RHEA:24104"/>
        <dbReference type="Rhea" id="RHEA-COMP:10341"/>
        <dbReference type="Rhea" id="RHEA-COMP:10342"/>
        <dbReference type="ChEBI" id="CHEBI:16235"/>
        <dbReference type="ChEBI" id="CHEBI:58703"/>
        <dbReference type="ChEBI" id="CHEBI:74269"/>
        <dbReference type="ChEBI" id="CHEBI:82833"/>
        <dbReference type="EC" id="2.4.2.29"/>
    </reaction>
</comment>
<accession>A0A1F4UB41</accession>
<reference evidence="6 7" key="1">
    <citation type="journal article" date="2016" name="Nat. Commun.">
        <title>Thousands of microbial genomes shed light on interconnected biogeochemical processes in an aquifer system.</title>
        <authorList>
            <person name="Anantharaman K."/>
            <person name="Brown C.T."/>
            <person name="Hug L.A."/>
            <person name="Sharon I."/>
            <person name="Castelle C.J."/>
            <person name="Probst A.J."/>
            <person name="Thomas B.C."/>
            <person name="Singh A."/>
            <person name="Wilkins M.J."/>
            <person name="Karaoz U."/>
            <person name="Brodie E.L."/>
            <person name="Williams K.H."/>
            <person name="Hubbard S.S."/>
            <person name="Banfield J.F."/>
        </authorList>
    </citation>
    <scope>NUCLEOTIDE SEQUENCE [LARGE SCALE GENOMIC DNA]</scope>
</reference>
<feature type="domain" description="tRNA-guanine(15) transglycosylase-like" evidence="5">
    <location>
        <begin position="14"/>
        <end position="361"/>
    </location>
</feature>
<organism evidence="6 7">
    <name type="scientific">candidate division WOR-3 bacterium RBG_13_43_14</name>
    <dbReference type="NCBI Taxonomy" id="1802590"/>
    <lineage>
        <taxon>Bacteria</taxon>
        <taxon>Bacteria division WOR-3</taxon>
    </lineage>
</organism>
<dbReference type="PANTHER" id="PTHR46499">
    <property type="entry name" value="QUEUINE TRNA-RIBOSYLTRANSFERASE"/>
    <property type="match status" value="1"/>
</dbReference>
<keyword evidence="4" id="KW-0671">Queuosine biosynthesis</keyword>
<keyword evidence="4" id="KW-0479">Metal-binding</keyword>
<feature type="binding site" evidence="4">
    <location>
        <position position="302"/>
    </location>
    <ligand>
        <name>Zn(2+)</name>
        <dbReference type="ChEBI" id="CHEBI:29105"/>
    </ligand>
</feature>
<dbReference type="NCBIfam" id="TIGR00430">
    <property type="entry name" value="Q_tRNA_tgt"/>
    <property type="match status" value="1"/>
</dbReference>
<comment type="cofactor">
    <cofactor evidence="4">
        <name>Zn(2+)</name>
        <dbReference type="ChEBI" id="CHEBI:29105"/>
    </cofactor>
    <text evidence="4">Binds 1 zinc ion per subunit.</text>
</comment>
<proteinExistence type="inferred from homology"/>
<dbReference type="EMBL" id="MEUM01000082">
    <property type="protein sequence ID" value="OGC42117.1"/>
    <property type="molecule type" value="Genomic_DNA"/>
</dbReference>
<feature type="active site" description="Proton acceptor" evidence="4">
    <location>
        <position position="92"/>
    </location>
</feature>
<comment type="caution">
    <text evidence="4">Lacks conserved residue(s) required for the propagation of feature annotation.</text>
</comment>
<feature type="binding site" evidence="4">
    <location>
        <position position="146"/>
    </location>
    <ligand>
        <name>substrate</name>
    </ligand>
</feature>
<comment type="pathway">
    <text evidence="4">tRNA modification; tRNA-queuosine biosynthesis.</text>
</comment>
<comment type="similarity">
    <text evidence="4">Belongs to the queuine tRNA-ribosyltransferase family.</text>
</comment>
<dbReference type="GO" id="GO:0046872">
    <property type="term" value="F:metal ion binding"/>
    <property type="evidence" value="ECO:0007669"/>
    <property type="project" value="UniProtKB-KW"/>
</dbReference>
<feature type="region of interest" description="RNA binding; important for wobble base 34 recognition" evidence="4">
    <location>
        <begin position="267"/>
        <end position="271"/>
    </location>
</feature>
<name>A0A1F4UB41_UNCW3</name>
<dbReference type="InterPro" id="IPR004803">
    <property type="entry name" value="TGT"/>
</dbReference>
<gene>
    <name evidence="4" type="primary">tgt</name>
    <name evidence="6" type="ORF">A2Y85_03965</name>
</gene>
<keyword evidence="4" id="KW-0862">Zinc</keyword>
<comment type="subunit">
    <text evidence="4">Homodimer. Within each dimer, one monomer is responsible for RNA recognition and catalysis, while the other monomer binds to the replacement base PreQ1.</text>
</comment>
<dbReference type="InterPro" id="IPR050076">
    <property type="entry name" value="ArchSynthase1/Queuine_TRR"/>
</dbReference>
<feature type="binding site" evidence="4">
    <location>
        <begin position="92"/>
        <end position="96"/>
    </location>
    <ligand>
        <name>substrate</name>
    </ligand>
</feature>
<comment type="function">
    <text evidence="4">Catalyzes the base-exchange of a guanine (G) residue with the queuine precursor 7-aminomethyl-7-deazaguanine (PreQ1) at position 34 (anticodon wobble position) in tRNAs with GU(N) anticodons (tRNA-Asp, -Asn, -His and -Tyr). Catalysis occurs through a double-displacement mechanism. The nucleophile active site attacks the C1' of nucleotide 34 to detach the guanine base from the RNA, forming a covalent enzyme-RNA intermediate. The proton acceptor active site deprotonates the incoming PreQ1, allowing a nucleophilic attack on the C1' of the ribose to form the product. After dissociation, two additional enzymatic reactions on the tRNA convert PreQ1 to queuine (Q), resulting in the hypermodified nucleoside queuosine (7-(((4,5-cis-dihydroxy-2-cyclopenten-1-yl)amino)methyl)-7-deazaguanosine).</text>
</comment>
<keyword evidence="3 4" id="KW-0819">tRNA processing</keyword>
<keyword evidence="2 4" id="KW-0808">Transferase</keyword>
<keyword evidence="1 4" id="KW-0328">Glycosyltransferase</keyword>
<dbReference type="Proteomes" id="UP000177025">
    <property type="component" value="Unassembled WGS sequence"/>
</dbReference>
<evidence type="ECO:0000256" key="4">
    <source>
        <dbReference type="HAMAP-Rule" id="MF_00168"/>
    </source>
</evidence>
<dbReference type="GO" id="GO:0008479">
    <property type="term" value="F:tRNA-guanosine(34) queuine transglycosylase activity"/>
    <property type="evidence" value="ECO:0007669"/>
    <property type="project" value="UniProtKB-UniRule"/>
</dbReference>
<dbReference type="SUPFAM" id="SSF51713">
    <property type="entry name" value="tRNA-guanine transglycosylase"/>
    <property type="match status" value="1"/>
</dbReference>
<dbReference type="HAMAP" id="MF_00168">
    <property type="entry name" value="Q_tRNA_Tgt"/>
    <property type="match status" value="1"/>
</dbReference>
<evidence type="ECO:0000256" key="3">
    <source>
        <dbReference type="ARBA" id="ARBA00022694"/>
    </source>
</evidence>
<evidence type="ECO:0000313" key="6">
    <source>
        <dbReference type="EMBL" id="OGC42117.1"/>
    </source>
</evidence>
<dbReference type="NCBIfam" id="TIGR00449">
    <property type="entry name" value="tgt_general"/>
    <property type="match status" value="1"/>
</dbReference>
<evidence type="ECO:0000259" key="5">
    <source>
        <dbReference type="Pfam" id="PF01702"/>
    </source>
</evidence>
<evidence type="ECO:0000256" key="1">
    <source>
        <dbReference type="ARBA" id="ARBA00022676"/>
    </source>
</evidence>
<dbReference type="InterPro" id="IPR036511">
    <property type="entry name" value="TGT-like_sf"/>
</dbReference>
<dbReference type="PANTHER" id="PTHR46499:SF1">
    <property type="entry name" value="QUEUINE TRNA-RIBOSYLTRANSFERASE"/>
    <property type="match status" value="1"/>
</dbReference>
<dbReference type="Pfam" id="PF01702">
    <property type="entry name" value="TGT"/>
    <property type="match status" value="1"/>
</dbReference>
<dbReference type="Gene3D" id="3.20.20.105">
    <property type="entry name" value="Queuine tRNA-ribosyltransferase-like"/>
    <property type="match status" value="1"/>
</dbReference>
<feature type="active site" description="Nucleophile" evidence="4">
    <location>
        <position position="262"/>
    </location>
</feature>
<sequence length="367" mass="40934">MIRFKIIHQDPASAARVGIIKLKNYSVDTPNFMPVATQATVKMIDPASLKKIGVQIIVCNTYHLMLRPTSPLIKQFGGLHRFMSWDRAILTDSGGFQAYSLNTLRKVNDDGIEFSSHLDGSRHFLSPELAVSIQKELGSDIAMCLDFFTGYPSSVLDARLAVERTLQWAKRSIKGSTKNIFGIIQGATYKDLRRECARRLVDLDFPGYGIGGLMIGEPSSLTQEMVFEVNQEIPVKKIRYLMGAGYPEDIVEAVSRGVDLFDCVLPTRNGRTGMAFTTGGKIIVKASRYAQDTAPIDPECTCFTCRNFSRGYIRHLFNAGEALAGRLVSYHNLHFYIKLMGQLRSSIKSGKLAGFTQKCRSSFNFRE</sequence>
<feature type="binding site" evidence="4">
    <location>
        <position position="305"/>
    </location>
    <ligand>
        <name>Zn(2+)</name>
        <dbReference type="ChEBI" id="CHEBI:29105"/>
    </ligand>
</feature>
<dbReference type="GO" id="GO:0005829">
    <property type="term" value="C:cytosol"/>
    <property type="evidence" value="ECO:0007669"/>
    <property type="project" value="TreeGrafter"/>
</dbReference>